<dbReference type="OrthoDB" id="3238779at2"/>
<dbReference type="InterPro" id="IPR047951">
    <property type="entry name" value="Transpos_ISL3"/>
</dbReference>
<gene>
    <name evidence="2" type="ORF">OEIGOIKO_00067</name>
</gene>
<protein>
    <submittedName>
        <fullName evidence="2">ISL3 family transposase</fullName>
    </submittedName>
</protein>
<dbReference type="Pfam" id="PF01610">
    <property type="entry name" value="DDE_Tnp_ISL3"/>
    <property type="match status" value="1"/>
</dbReference>
<dbReference type="EMBL" id="BHZC01000001">
    <property type="protein sequence ID" value="GCD32355.1"/>
    <property type="molecule type" value="Genomic_DNA"/>
</dbReference>
<reference evidence="2 3" key="1">
    <citation type="submission" date="2018-11" db="EMBL/GenBank/DDBJ databases">
        <title>Whole genome sequence of Streptomyces chrestomyceticus NBRC 13444(T).</title>
        <authorList>
            <person name="Komaki H."/>
            <person name="Tamura T."/>
        </authorList>
    </citation>
    <scope>NUCLEOTIDE SEQUENCE [LARGE SCALE GENOMIC DNA]</scope>
    <source>
        <strain evidence="2 3">NBRC 13444</strain>
    </source>
</reference>
<feature type="domain" description="Transposase IS204/IS1001/IS1096/IS1165 DDE" evidence="1">
    <location>
        <begin position="2"/>
        <end position="115"/>
    </location>
</feature>
<dbReference type="GeneID" id="95619182"/>
<sequence length="141" mass="16011">MMRHPDRLRHEEREQFAGILARCPELAAAEQLVRSVAEILTNRSGQHLKDWILAAQAEELPGLHTFTHGLEKDWDAVLQGLTTHWNSGPVEGRVNHIKMIKRQMFGRAKLPLLRKRVLLTAIRHEQSPNPAPGDRPHGMCA</sequence>
<evidence type="ECO:0000313" key="3">
    <source>
        <dbReference type="Proteomes" id="UP000287830"/>
    </source>
</evidence>
<dbReference type="RefSeq" id="WP_125042826.1">
    <property type="nucleotide sequence ID" value="NZ_BHZC01000001.1"/>
</dbReference>
<dbReference type="AlphaFoldDB" id="A0A7U9KN80"/>
<comment type="caution">
    <text evidence="2">The sequence shown here is derived from an EMBL/GenBank/DDBJ whole genome shotgun (WGS) entry which is preliminary data.</text>
</comment>
<name>A0A7U9KN80_9ACTN</name>
<accession>A0A7U9KN80</accession>
<dbReference type="InterPro" id="IPR002560">
    <property type="entry name" value="Transposase_DDE"/>
</dbReference>
<proteinExistence type="predicted"/>
<dbReference type="Proteomes" id="UP000287830">
    <property type="component" value="Unassembled WGS sequence"/>
</dbReference>
<organism evidence="2 3">
    <name type="scientific">Streptomyces chrestomyceticus JCM 4735</name>
    <dbReference type="NCBI Taxonomy" id="1306181"/>
    <lineage>
        <taxon>Bacteria</taxon>
        <taxon>Bacillati</taxon>
        <taxon>Actinomycetota</taxon>
        <taxon>Actinomycetes</taxon>
        <taxon>Kitasatosporales</taxon>
        <taxon>Streptomycetaceae</taxon>
        <taxon>Streptomyces</taxon>
    </lineage>
</organism>
<evidence type="ECO:0000259" key="1">
    <source>
        <dbReference type="Pfam" id="PF01610"/>
    </source>
</evidence>
<dbReference type="PANTHER" id="PTHR33498">
    <property type="entry name" value="TRANSPOSASE FOR INSERTION SEQUENCE ELEMENT IS1557"/>
    <property type="match status" value="1"/>
</dbReference>
<evidence type="ECO:0000313" key="2">
    <source>
        <dbReference type="EMBL" id="GCD32355.1"/>
    </source>
</evidence>
<dbReference type="PANTHER" id="PTHR33498:SF1">
    <property type="entry name" value="TRANSPOSASE FOR INSERTION SEQUENCE ELEMENT IS1557"/>
    <property type="match status" value="1"/>
</dbReference>